<dbReference type="EMBL" id="QGGW01000022">
    <property type="protein sequence ID" value="PWK54903.1"/>
    <property type="molecule type" value="Genomic_DNA"/>
</dbReference>
<evidence type="ECO:0000313" key="2">
    <source>
        <dbReference type="EMBL" id="PWK54903.1"/>
    </source>
</evidence>
<name>A0A316G2R4_9RHOB</name>
<gene>
    <name evidence="2" type="ORF">C7455_12210</name>
</gene>
<dbReference type="RefSeq" id="WP_211315529.1">
    <property type="nucleotide sequence ID" value="NZ_QGGW01000022.1"/>
</dbReference>
<reference evidence="2 3" key="1">
    <citation type="submission" date="2018-05" db="EMBL/GenBank/DDBJ databases">
        <title>Genomic Encyclopedia of Type Strains, Phase IV (KMG-IV): sequencing the most valuable type-strain genomes for metagenomic binning, comparative biology and taxonomic classification.</title>
        <authorList>
            <person name="Goeker M."/>
        </authorList>
    </citation>
    <scope>NUCLEOTIDE SEQUENCE [LARGE SCALE GENOMIC DNA]</scope>
    <source>
        <strain evidence="2 3">DSM 16097</strain>
    </source>
</reference>
<feature type="non-terminal residue" evidence="2">
    <location>
        <position position="1"/>
    </location>
</feature>
<organism evidence="2 3">
    <name type="scientific">Roseicyclus mahoneyensis</name>
    <dbReference type="NCBI Taxonomy" id="164332"/>
    <lineage>
        <taxon>Bacteria</taxon>
        <taxon>Pseudomonadati</taxon>
        <taxon>Pseudomonadota</taxon>
        <taxon>Alphaproteobacteria</taxon>
        <taxon>Rhodobacterales</taxon>
        <taxon>Roseobacteraceae</taxon>
        <taxon>Roseicyclus</taxon>
    </lineage>
</organism>
<accession>A0A316G2R4</accession>
<sequence length="74" mass="8167">CVSTYSDLLVLGISRPQIVASVTVQFSGGSSVEPVLTGQSESLEFVLVDDVFLIDRNFSIFFVALFLYLPFFII</sequence>
<evidence type="ECO:0000256" key="1">
    <source>
        <dbReference type="SAM" id="Phobius"/>
    </source>
</evidence>
<protein>
    <submittedName>
        <fullName evidence="2">Uncharacterized protein</fullName>
    </submittedName>
</protein>
<proteinExistence type="predicted"/>
<dbReference type="AlphaFoldDB" id="A0A316G2R4"/>
<dbReference type="Proteomes" id="UP000245708">
    <property type="component" value="Unassembled WGS sequence"/>
</dbReference>
<keyword evidence="1" id="KW-0812">Transmembrane</keyword>
<evidence type="ECO:0000313" key="3">
    <source>
        <dbReference type="Proteomes" id="UP000245708"/>
    </source>
</evidence>
<keyword evidence="3" id="KW-1185">Reference proteome</keyword>
<feature type="transmembrane region" description="Helical" evidence="1">
    <location>
        <begin position="57"/>
        <end position="73"/>
    </location>
</feature>
<keyword evidence="1" id="KW-0472">Membrane</keyword>
<comment type="caution">
    <text evidence="2">The sequence shown here is derived from an EMBL/GenBank/DDBJ whole genome shotgun (WGS) entry which is preliminary data.</text>
</comment>
<keyword evidence="1" id="KW-1133">Transmembrane helix</keyword>